<proteinExistence type="predicted"/>
<dbReference type="EMBL" id="HBUF01377845">
    <property type="protein sequence ID" value="CAG6729078.1"/>
    <property type="molecule type" value="Transcribed_RNA"/>
</dbReference>
<protein>
    <submittedName>
        <fullName evidence="2">Uncharacterized protein</fullName>
    </submittedName>
</protein>
<organism evidence="2">
    <name type="scientific">Cacopsylla melanoneura</name>
    <dbReference type="NCBI Taxonomy" id="428564"/>
    <lineage>
        <taxon>Eukaryota</taxon>
        <taxon>Metazoa</taxon>
        <taxon>Ecdysozoa</taxon>
        <taxon>Arthropoda</taxon>
        <taxon>Hexapoda</taxon>
        <taxon>Insecta</taxon>
        <taxon>Pterygota</taxon>
        <taxon>Neoptera</taxon>
        <taxon>Paraneoptera</taxon>
        <taxon>Hemiptera</taxon>
        <taxon>Sternorrhyncha</taxon>
        <taxon>Psylloidea</taxon>
        <taxon>Psyllidae</taxon>
        <taxon>Psyllinae</taxon>
        <taxon>Cacopsylla</taxon>
    </lineage>
</organism>
<evidence type="ECO:0000313" key="2">
    <source>
        <dbReference type="EMBL" id="CAG6625089.1"/>
    </source>
</evidence>
<dbReference type="EMBL" id="HBUF01058982">
    <property type="protein sequence ID" value="CAG6625090.1"/>
    <property type="molecule type" value="Transcribed_RNA"/>
</dbReference>
<dbReference type="EMBL" id="HBUF01058981">
    <property type="protein sequence ID" value="CAG6625089.1"/>
    <property type="molecule type" value="Transcribed_RNA"/>
</dbReference>
<feature type="region of interest" description="Disordered" evidence="1">
    <location>
        <begin position="46"/>
        <end position="99"/>
    </location>
</feature>
<feature type="compositionally biased region" description="Basic and acidic residues" evidence="1">
    <location>
        <begin position="47"/>
        <end position="57"/>
    </location>
</feature>
<accession>A0A8D8Q4R0</accession>
<name>A0A8D8Q4R0_9HEMI</name>
<dbReference type="EMBL" id="HBUF01377846">
    <property type="protein sequence ID" value="CAG6729080.1"/>
    <property type="molecule type" value="Transcribed_RNA"/>
</dbReference>
<reference evidence="2" key="1">
    <citation type="submission" date="2021-05" db="EMBL/GenBank/DDBJ databases">
        <authorList>
            <person name="Alioto T."/>
            <person name="Alioto T."/>
            <person name="Gomez Garrido J."/>
        </authorList>
    </citation>
    <scope>NUCLEOTIDE SEQUENCE</scope>
</reference>
<sequence>METEEETGRLHQQVPVATPHHTVRLLATHTRNHARHLRTQRLPLLLRRKEQSAHHNTQEQSGLYHGRRHGLSRPRHDSQSPEERISQKVRRRESRTVGG</sequence>
<dbReference type="EMBL" id="HBUF01058980">
    <property type="protein sequence ID" value="CAG6625088.1"/>
    <property type="molecule type" value="Transcribed_RNA"/>
</dbReference>
<dbReference type="EMBL" id="HBUF01377847">
    <property type="protein sequence ID" value="CAG6729082.1"/>
    <property type="molecule type" value="Transcribed_RNA"/>
</dbReference>
<dbReference type="AlphaFoldDB" id="A0A8D8Q4R0"/>
<evidence type="ECO:0000256" key="1">
    <source>
        <dbReference type="SAM" id="MobiDB-lite"/>
    </source>
</evidence>
<feature type="compositionally biased region" description="Basic and acidic residues" evidence="1">
    <location>
        <begin position="74"/>
        <end position="86"/>
    </location>
</feature>
<feature type="region of interest" description="Disordered" evidence="1">
    <location>
        <begin position="1"/>
        <end position="20"/>
    </location>
</feature>